<keyword evidence="1" id="KW-0812">Transmembrane</keyword>
<organism evidence="2 3">
    <name type="scientific">Motilibacter rhizosphaerae</name>
    <dbReference type="NCBI Taxonomy" id="598652"/>
    <lineage>
        <taxon>Bacteria</taxon>
        <taxon>Bacillati</taxon>
        <taxon>Actinomycetota</taxon>
        <taxon>Actinomycetes</taxon>
        <taxon>Motilibacterales</taxon>
        <taxon>Motilibacteraceae</taxon>
        <taxon>Motilibacter</taxon>
    </lineage>
</organism>
<accession>A0A4Q7NRQ7</accession>
<protein>
    <submittedName>
        <fullName evidence="2">Uncharacterized protein</fullName>
    </submittedName>
</protein>
<gene>
    <name evidence="2" type="ORF">EV189_1540</name>
</gene>
<comment type="caution">
    <text evidence="2">The sequence shown here is derived from an EMBL/GenBank/DDBJ whole genome shotgun (WGS) entry which is preliminary data.</text>
</comment>
<evidence type="ECO:0000313" key="2">
    <source>
        <dbReference type="EMBL" id="RZS89766.1"/>
    </source>
</evidence>
<name>A0A4Q7NRQ7_9ACTN</name>
<keyword evidence="3" id="KW-1185">Reference proteome</keyword>
<dbReference type="Proteomes" id="UP000293638">
    <property type="component" value="Unassembled WGS sequence"/>
</dbReference>
<dbReference type="AlphaFoldDB" id="A0A4Q7NRQ7"/>
<keyword evidence="1" id="KW-0472">Membrane</keyword>
<feature type="transmembrane region" description="Helical" evidence="1">
    <location>
        <begin position="18"/>
        <end position="38"/>
    </location>
</feature>
<keyword evidence="1" id="KW-1133">Transmembrane helix</keyword>
<evidence type="ECO:0000256" key="1">
    <source>
        <dbReference type="SAM" id="Phobius"/>
    </source>
</evidence>
<reference evidence="2 3" key="1">
    <citation type="submission" date="2019-02" db="EMBL/GenBank/DDBJ databases">
        <title>Genomic Encyclopedia of Type Strains, Phase IV (KMG-IV): sequencing the most valuable type-strain genomes for metagenomic binning, comparative biology and taxonomic classification.</title>
        <authorList>
            <person name="Goeker M."/>
        </authorList>
    </citation>
    <scope>NUCLEOTIDE SEQUENCE [LARGE SCALE GENOMIC DNA]</scope>
    <source>
        <strain evidence="2 3">DSM 45622</strain>
    </source>
</reference>
<dbReference type="EMBL" id="SGXD01000002">
    <property type="protein sequence ID" value="RZS89766.1"/>
    <property type="molecule type" value="Genomic_DNA"/>
</dbReference>
<sequence length="42" mass="4581">MLVVAAEEVKNSLPAPPIVLGLIAFGILCALLAITWTFHKYR</sequence>
<proteinExistence type="predicted"/>
<dbReference type="RefSeq" id="WP_269204178.1">
    <property type="nucleotide sequence ID" value="NZ_SGXD01000002.1"/>
</dbReference>
<evidence type="ECO:0000313" key="3">
    <source>
        <dbReference type="Proteomes" id="UP000293638"/>
    </source>
</evidence>